<protein>
    <recommendedName>
        <fullName evidence="15">Calpain catalytic domain-containing protein</fullName>
    </recommendedName>
</protein>
<evidence type="ECO:0000256" key="4">
    <source>
        <dbReference type="ARBA" id="ARBA00022737"/>
    </source>
</evidence>
<dbReference type="Gene3D" id="3.90.70.10">
    <property type="entry name" value="Cysteine proteinases"/>
    <property type="match status" value="1"/>
</dbReference>
<evidence type="ECO:0000259" key="12">
    <source>
        <dbReference type="PROSITE" id="PS50222"/>
    </source>
</evidence>
<comment type="similarity">
    <text evidence="1">Belongs to the peptidase C2 family.</text>
</comment>
<dbReference type="InterPro" id="IPR002048">
    <property type="entry name" value="EF_hand_dom"/>
</dbReference>
<dbReference type="Gene3D" id="1.10.238.10">
    <property type="entry name" value="EF-hand"/>
    <property type="match status" value="1"/>
</dbReference>
<feature type="domain" description="Calpain catalytic" evidence="11">
    <location>
        <begin position="42"/>
        <end position="360"/>
    </location>
</feature>
<dbReference type="InterPro" id="IPR038765">
    <property type="entry name" value="Papain-like_cys_pep_sf"/>
</dbReference>
<dbReference type="SMART" id="SM00230">
    <property type="entry name" value="CysPc"/>
    <property type="match status" value="1"/>
</dbReference>
<dbReference type="GO" id="GO:0006508">
    <property type="term" value="P:proteolysis"/>
    <property type="evidence" value="ECO:0007669"/>
    <property type="project" value="UniProtKB-KW"/>
</dbReference>
<evidence type="ECO:0000256" key="1">
    <source>
        <dbReference type="ARBA" id="ARBA00007623"/>
    </source>
</evidence>
<dbReference type="GO" id="GO:0005509">
    <property type="term" value="F:calcium ion binding"/>
    <property type="evidence" value="ECO:0007669"/>
    <property type="project" value="InterPro"/>
</dbReference>
<evidence type="ECO:0000313" key="14">
    <source>
        <dbReference type="Proteomes" id="UP000662637"/>
    </source>
</evidence>
<evidence type="ECO:0008006" key="15">
    <source>
        <dbReference type="Google" id="ProtNLM"/>
    </source>
</evidence>
<evidence type="ECO:0000256" key="6">
    <source>
        <dbReference type="ARBA" id="ARBA00022807"/>
    </source>
</evidence>
<dbReference type="Pfam" id="PF00648">
    <property type="entry name" value="Peptidase_C2"/>
    <property type="match status" value="1"/>
</dbReference>
<feature type="domain" description="EF-hand" evidence="12">
    <location>
        <begin position="598"/>
        <end position="633"/>
    </location>
</feature>
<dbReference type="InterPro" id="IPR001300">
    <property type="entry name" value="Peptidase_C2_calpain_cat"/>
</dbReference>
<dbReference type="InterPro" id="IPR011992">
    <property type="entry name" value="EF-hand-dom_pair"/>
</dbReference>
<evidence type="ECO:0000256" key="7">
    <source>
        <dbReference type="ARBA" id="ARBA00022837"/>
    </source>
</evidence>
<dbReference type="PANTHER" id="PTHR10183:SF322">
    <property type="entry name" value="CALPAIN-11"/>
    <property type="match status" value="1"/>
</dbReference>
<keyword evidence="5 9" id="KW-0378">Hydrolase</keyword>
<keyword evidence="3" id="KW-0479">Metal-binding</keyword>
<evidence type="ECO:0000256" key="3">
    <source>
        <dbReference type="ARBA" id="ARBA00022723"/>
    </source>
</evidence>
<evidence type="ECO:0000256" key="9">
    <source>
        <dbReference type="PROSITE-ProRule" id="PRU00239"/>
    </source>
</evidence>
<dbReference type="EMBL" id="WJEC01007543">
    <property type="protein sequence ID" value="KAF7470343.1"/>
    <property type="molecule type" value="Genomic_DNA"/>
</dbReference>
<keyword evidence="4" id="KW-0677">Repeat</keyword>
<dbReference type="PRINTS" id="PR00704">
    <property type="entry name" value="CALPAIN"/>
</dbReference>
<dbReference type="GO" id="GO:0004198">
    <property type="term" value="F:calcium-dependent cysteine-type endopeptidase activity"/>
    <property type="evidence" value="ECO:0007669"/>
    <property type="project" value="InterPro"/>
</dbReference>
<keyword evidence="7" id="KW-0106">Calcium</keyword>
<feature type="active site" evidence="8 9">
    <location>
        <position position="102"/>
    </location>
</feature>
<organism evidence="13 14">
    <name type="scientific">Marmota monax</name>
    <name type="common">Woodchuck</name>
    <dbReference type="NCBI Taxonomy" id="9995"/>
    <lineage>
        <taxon>Eukaryota</taxon>
        <taxon>Metazoa</taxon>
        <taxon>Chordata</taxon>
        <taxon>Craniata</taxon>
        <taxon>Vertebrata</taxon>
        <taxon>Euteleostomi</taxon>
        <taxon>Mammalia</taxon>
        <taxon>Eutheria</taxon>
        <taxon>Euarchontoglires</taxon>
        <taxon>Glires</taxon>
        <taxon>Rodentia</taxon>
        <taxon>Sciuromorpha</taxon>
        <taxon>Sciuridae</taxon>
        <taxon>Xerinae</taxon>
        <taxon>Marmotini</taxon>
        <taxon>Marmota</taxon>
    </lineage>
</organism>
<dbReference type="AlphaFoldDB" id="A0A834Q355"/>
<dbReference type="CDD" id="cd00214">
    <property type="entry name" value="Calpain_III"/>
    <property type="match status" value="1"/>
</dbReference>
<dbReference type="PROSITE" id="PS50203">
    <property type="entry name" value="CALPAIN_CAT"/>
    <property type="match status" value="1"/>
</dbReference>
<gene>
    <name evidence="13" type="ORF">GHT09_018343</name>
</gene>
<evidence type="ECO:0000256" key="10">
    <source>
        <dbReference type="SAM" id="MobiDB-lite"/>
    </source>
</evidence>
<dbReference type="Pfam" id="PF01067">
    <property type="entry name" value="Calpain_III"/>
    <property type="match status" value="1"/>
</dbReference>
<dbReference type="SMART" id="SM00720">
    <property type="entry name" value="calpain_III"/>
    <property type="match status" value="1"/>
</dbReference>
<evidence type="ECO:0000313" key="13">
    <source>
        <dbReference type="EMBL" id="KAF7470343.1"/>
    </source>
</evidence>
<dbReference type="Gene3D" id="2.60.120.380">
    <property type="match status" value="1"/>
</dbReference>
<dbReference type="InterPro" id="IPR022684">
    <property type="entry name" value="Calpain_cysteine_protease"/>
</dbReference>
<feature type="region of interest" description="Disordered" evidence="10">
    <location>
        <begin position="254"/>
        <end position="273"/>
    </location>
</feature>
<dbReference type="SUPFAM" id="SSF54001">
    <property type="entry name" value="Cysteine proteinases"/>
    <property type="match status" value="1"/>
</dbReference>
<dbReference type="SUPFAM" id="SSF47473">
    <property type="entry name" value="EF-hand"/>
    <property type="match status" value="1"/>
</dbReference>
<evidence type="ECO:0000256" key="5">
    <source>
        <dbReference type="ARBA" id="ARBA00022801"/>
    </source>
</evidence>
<name>A0A834Q355_MARMO</name>
<dbReference type="PROSITE" id="PS50222">
    <property type="entry name" value="EF_HAND_2"/>
    <property type="match status" value="1"/>
</dbReference>
<dbReference type="FunFam" id="2.60.120.380:FF:000001">
    <property type="entry name" value="Calpain-1 catalytic subunit"/>
    <property type="match status" value="1"/>
</dbReference>
<sequence>MFAHISHNRLKAKGLGQHNNAQNYRNQDFEELQADCLSMGELFEDPIFPAVPSSLGFKDLGPNSRSVQNILWQRPKDIASNPQFIANGVSPTDICQGVLGDCWLLAAIGSLTTYPKLLYRVVPREQSFRKNYAGIFHFQIWQFGQWMDVVVDDRLPTKNAKLVFVHSSERTEFWSALLEKAYAKLSGSYEALAGGSTTEGFEDFTGGVAQSLNLLRPPDNLLRLFRKAVTSDSEMESMTHRMLVRGHAYAVTGLEDVSPGNQPHPEDSRKEGTSLLTRAPALSCLSQIRFKGRMETLIRIQNPWGRVEWNGAWSDESREWKEVDSKLRVQLLNKKEDGEFWISYYDFMNNFTLLEICNLTPDALSGDHKRSWHTTFYEGSWRRGSTAGGCRNHPDTFWTNPQFKIYLPEEDDPEEDVEGDQVCTCLVALMQKNWRHARPQGMQLHTIGFVVFPVGALRFQNVQDVHLKKDFFKKYQDNGFSETFINSREVSNHLRLPPGQYIIVPSTFEPHKEADFLLRVFTEKHSQSWELDGFSYEELLQEETPSKKDIDEDFINLFETVAGQDKEIDQYELQKLLNRTAFKLKYKIKGFGLETCRRMISLMDEIFRECDEDQSGNLNSYEMRSAIEKAGGQWAGKGIKLNNKVLQVLVARYADENMLVDFDDFISCFLKLKAMYMYFLSKDPKNTGYIRLDLEQVHGGGVGRDVPAPGPAHQALAPPTRPPPLNMLLGVLAKEVGVPLAALSSLVGWARRPCLLHCRSSCLEGFFVPHQLLEKTGQGSGHFPNTKEESCSSLPPGKFLTLESLLQRHPHPLPVPASGHGKKTQALLQLCDPTSVFPDLSVVSPSGLWQGYWGLGVMLRGLQEFLPPRAGDRCPAPASFMTSKTKPDQPVWKAAHSVLHHRPSPPLQESFPLLSFLLSIVTDK</sequence>
<dbReference type="PROSITE" id="PS00139">
    <property type="entry name" value="THIOL_PROTEASE_CYS"/>
    <property type="match status" value="1"/>
</dbReference>
<dbReference type="GO" id="GO:0005737">
    <property type="term" value="C:cytoplasm"/>
    <property type="evidence" value="ECO:0007669"/>
    <property type="project" value="TreeGrafter"/>
</dbReference>
<dbReference type="InterPro" id="IPR036213">
    <property type="entry name" value="Calpain_III_sf"/>
</dbReference>
<comment type="caution">
    <text evidence="13">The sequence shown here is derived from an EMBL/GenBank/DDBJ whole genome shotgun (WGS) entry which is preliminary data.</text>
</comment>
<reference evidence="13" key="1">
    <citation type="submission" date="2020-08" db="EMBL/GenBank/DDBJ databases">
        <authorList>
            <person name="Shumante A."/>
            <person name="Zimin A.V."/>
            <person name="Puiu D."/>
            <person name="Salzberg S.L."/>
        </authorList>
    </citation>
    <scope>NUCLEOTIDE SEQUENCE</scope>
    <source>
        <strain evidence="13">WC2-LM</strain>
        <tissue evidence="13">Liver</tissue>
    </source>
</reference>
<dbReference type="InterPro" id="IPR033883">
    <property type="entry name" value="C2_III"/>
</dbReference>
<evidence type="ECO:0000256" key="2">
    <source>
        <dbReference type="ARBA" id="ARBA00022670"/>
    </source>
</evidence>
<feature type="active site" evidence="8 9">
    <location>
        <position position="302"/>
    </location>
</feature>
<dbReference type="InterPro" id="IPR022682">
    <property type="entry name" value="Calpain_domain_III"/>
</dbReference>
<evidence type="ECO:0000256" key="8">
    <source>
        <dbReference type="PIRSR" id="PIRSR622684-1"/>
    </source>
</evidence>
<keyword evidence="2 9" id="KW-0645">Protease</keyword>
<keyword evidence="6 9" id="KW-0788">Thiol protease</keyword>
<dbReference type="PROSITE" id="PS00018">
    <property type="entry name" value="EF_HAND_1"/>
    <property type="match status" value="1"/>
</dbReference>
<dbReference type="InterPro" id="IPR022683">
    <property type="entry name" value="Calpain_III"/>
</dbReference>
<proteinExistence type="inferred from homology"/>
<dbReference type="InterPro" id="IPR018247">
    <property type="entry name" value="EF_Hand_1_Ca_BS"/>
</dbReference>
<dbReference type="CDD" id="cd00044">
    <property type="entry name" value="CysPc"/>
    <property type="match status" value="1"/>
</dbReference>
<dbReference type="InterPro" id="IPR000169">
    <property type="entry name" value="Pept_cys_AS"/>
</dbReference>
<dbReference type="Proteomes" id="UP000662637">
    <property type="component" value="Unassembled WGS sequence"/>
</dbReference>
<feature type="active site" evidence="8 9">
    <location>
        <position position="247"/>
    </location>
</feature>
<evidence type="ECO:0000259" key="11">
    <source>
        <dbReference type="PROSITE" id="PS50203"/>
    </source>
</evidence>
<dbReference type="SUPFAM" id="SSF49758">
    <property type="entry name" value="Calpain large subunit, middle domain (domain III)"/>
    <property type="match status" value="1"/>
</dbReference>
<dbReference type="PANTHER" id="PTHR10183">
    <property type="entry name" value="CALPAIN"/>
    <property type="match status" value="1"/>
</dbReference>
<accession>A0A834Q355</accession>